<evidence type="ECO:0000313" key="2">
    <source>
        <dbReference type="EMBL" id="PIL37318.1"/>
    </source>
</evidence>
<dbReference type="PROSITE" id="PS51184">
    <property type="entry name" value="JMJC"/>
    <property type="match status" value="1"/>
</dbReference>
<dbReference type="SUPFAM" id="SSF51197">
    <property type="entry name" value="Clavaminate synthase-like"/>
    <property type="match status" value="1"/>
</dbReference>
<comment type="caution">
    <text evidence="2">The sequence shown here is derived from an EMBL/GenBank/DDBJ whole genome shotgun (WGS) entry which is preliminary data.</text>
</comment>
<sequence length="359" mass="40241">MIDLEGRLSDSFRSKTLKWLSGEYHGLNGTQYDVLDEVPTSLEFSRLVHISRPVLIRESVIPEDDDQRAWSKEWISGKMGDCEISVAVTPNGRADAVTGGLDGRLYFAEPHTQKMTMPSFLETLSSGTEAEPCRQNSAEVHYLQSQNGNLFTSRYFGLTGEDDPSEFEPLRDYVPSEVPWCSEALDRMPDAVNLWIGDEKSVTSIHSDPYENIYSVIRGAKHFTLLPPTEGWCLKERQYPHATYSRSGPSHELELIPSSSVSTPLVRWSSIADPTAPGALPSDAHPIHVTVKAGETLYLPAGWWHHVRQEGFTVAVNYWYDMEDRGMSWVWLNFFRGTEEPSLGNEEGAGAKAGERAEQ</sequence>
<dbReference type="EMBL" id="AYKW01000001">
    <property type="protein sequence ID" value="PIL37318.1"/>
    <property type="molecule type" value="Genomic_DNA"/>
</dbReference>
<dbReference type="PANTHER" id="PTHR12461">
    <property type="entry name" value="HYPOXIA-INDUCIBLE FACTOR 1 ALPHA INHIBITOR-RELATED"/>
    <property type="match status" value="1"/>
</dbReference>
<dbReference type="InterPro" id="IPR003347">
    <property type="entry name" value="JmjC_dom"/>
</dbReference>
<organism evidence="2 3">
    <name type="scientific">Ganoderma sinense ZZ0214-1</name>
    <dbReference type="NCBI Taxonomy" id="1077348"/>
    <lineage>
        <taxon>Eukaryota</taxon>
        <taxon>Fungi</taxon>
        <taxon>Dikarya</taxon>
        <taxon>Basidiomycota</taxon>
        <taxon>Agaricomycotina</taxon>
        <taxon>Agaricomycetes</taxon>
        <taxon>Polyporales</taxon>
        <taxon>Polyporaceae</taxon>
        <taxon>Ganoderma</taxon>
    </lineage>
</organism>
<feature type="domain" description="JmjC" evidence="1">
    <location>
        <begin position="157"/>
        <end position="335"/>
    </location>
</feature>
<dbReference type="InterPro" id="IPR014710">
    <property type="entry name" value="RmlC-like_jellyroll"/>
</dbReference>
<dbReference type="SMART" id="SM00558">
    <property type="entry name" value="JmjC"/>
    <property type="match status" value="1"/>
</dbReference>
<proteinExistence type="predicted"/>
<dbReference type="AlphaFoldDB" id="A0A2G8SUS0"/>
<dbReference type="PANTHER" id="PTHR12461:SF99">
    <property type="entry name" value="BIFUNCTIONAL PEPTIDASE AND (3S)-LYSYL HYDROXYLASE JMJD7"/>
    <property type="match status" value="1"/>
</dbReference>
<evidence type="ECO:0000259" key="1">
    <source>
        <dbReference type="PROSITE" id="PS51184"/>
    </source>
</evidence>
<dbReference type="STRING" id="1077348.A0A2G8SUS0"/>
<name>A0A2G8SUS0_9APHY</name>
<dbReference type="OrthoDB" id="424465at2759"/>
<protein>
    <submittedName>
        <fullName evidence="2">Transcription factor</fullName>
    </submittedName>
</protein>
<dbReference type="InterPro" id="IPR041667">
    <property type="entry name" value="Cupin_8"/>
</dbReference>
<gene>
    <name evidence="2" type="ORF">GSI_01011</name>
</gene>
<dbReference type="Pfam" id="PF13621">
    <property type="entry name" value="Cupin_8"/>
    <property type="match status" value="1"/>
</dbReference>
<dbReference type="Proteomes" id="UP000230002">
    <property type="component" value="Unassembled WGS sequence"/>
</dbReference>
<evidence type="ECO:0000313" key="3">
    <source>
        <dbReference type="Proteomes" id="UP000230002"/>
    </source>
</evidence>
<reference evidence="2 3" key="1">
    <citation type="journal article" date="2015" name="Sci. Rep.">
        <title>Chromosome-level genome map provides insights into diverse defense mechanisms in the medicinal fungus Ganoderma sinense.</title>
        <authorList>
            <person name="Zhu Y."/>
            <person name="Xu J."/>
            <person name="Sun C."/>
            <person name="Zhou S."/>
            <person name="Xu H."/>
            <person name="Nelson D.R."/>
            <person name="Qian J."/>
            <person name="Song J."/>
            <person name="Luo H."/>
            <person name="Xiang L."/>
            <person name="Li Y."/>
            <person name="Xu Z."/>
            <person name="Ji A."/>
            <person name="Wang L."/>
            <person name="Lu S."/>
            <person name="Hayward A."/>
            <person name="Sun W."/>
            <person name="Li X."/>
            <person name="Schwartz D.C."/>
            <person name="Wang Y."/>
            <person name="Chen S."/>
        </authorList>
    </citation>
    <scope>NUCLEOTIDE SEQUENCE [LARGE SCALE GENOMIC DNA]</scope>
    <source>
        <strain evidence="2 3">ZZ0214-1</strain>
    </source>
</reference>
<accession>A0A2G8SUS0</accession>
<keyword evidence="3" id="KW-1185">Reference proteome</keyword>
<dbReference type="Gene3D" id="2.60.120.10">
    <property type="entry name" value="Jelly Rolls"/>
    <property type="match status" value="1"/>
</dbReference>